<reference evidence="3" key="1">
    <citation type="submission" date="2020-02" db="EMBL/GenBank/DDBJ databases">
        <authorList>
            <person name="Meier V. D."/>
        </authorList>
    </citation>
    <scope>NUCLEOTIDE SEQUENCE</scope>
    <source>
        <strain evidence="3">AVDCRST_MAG11</strain>
    </source>
</reference>
<dbReference type="PANTHER" id="PTHR31793:SF27">
    <property type="entry name" value="NOVEL THIOESTERASE SUPERFAMILY DOMAIN AND SAPOSIN A-TYPE DOMAIN CONTAINING PROTEIN (0610012H03RIK)"/>
    <property type="match status" value="1"/>
</dbReference>
<gene>
    <name evidence="3" type="ORF">AVDCRST_MAG11-3663</name>
</gene>
<evidence type="ECO:0000256" key="1">
    <source>
        <dbReference type="ARBA" id="ARBA00005953"/>
    </source>
</evidence>
<sequence>MPPTPTVSEFRVRYAETDQMGVVYHSNYLIWCEIGRTDYIREHYASYAVVEASGVTLAVAEATIRYHAPARYDEIVRVTTTLAELRSRAMTFDYQVVNAETGARLASARTVLVSLGPSGRVAPLPPDFVARLGDGQG</sequence>
<proteinExistence type="inferred from homology"/>
<dbReference type="InterPro" id="IPR006684">
    <property type="entry name" value="YbgC/YbaW"/>
</dbReference>
<dbReference type="AlphaFoldDB" id="A0A6J4MBL9"/>
<dbReference type="CDD" id="cd00586">
    <property type="entry name" value="4HBT"/>
    <property type="match status" value="1"/>
</dbReference>
<evidence type="ECO:0000313" key="3">
    <source>
        <dbReference type="EMBL" id="CAA9353548.1"/>
    </source>
</evidence>
<keyword evidence="2" id="KW-0378">Hydrolase</keyword>
<dbReference type="InterPro" id="IPR029069">
    <property type="entry name" value="HotDog_dom_sf"/>
</dbReference>
<dbReference type="EMBL" id="CADCTU010000783">
    <property type="protein sequence ID" value="CAA9353548.1"/>
    <property type="molecule type" value="Genomic_DNA"/>
</dbReference>
<dbReference type="Pfam" id="PF13279">
    <property type="entry name" value="4HBT_2"/>
    <property type="match status" value="1"/>
</dbReference>
<comment type="similarity">
    <text evidence="1">Belongs to the 4-hydroxybenzoyl-CoA thioesterase family.</text>
</comment>
<dbReference type="PIRSF" id="PIRSF003230">
    <property type="entry name" value="YbgC"/>
    <property type="match status" value="1"/>
</dbReference>
<organism evidence="3">
    <name type="scientific">uncultured Gemmatimonadaceae bacterium</name>
    <dbReference type="NCBI Taxonomy" id="246130"/>
    <lineage>
        <taxon>Bacteria</taxon>
        <taxon>Pseudomonadati</taxon>
        <taxon>Gemmatimonadota</taxon>
        <taxon>Gemmatimonadia</taxon>
        <taxon>Gemmatimonadales</taxon>
        <taxon>Gemmatimonadaceae</taxon>
        <taxon>environmental samples</taxon>
    </lineage>
</organism>
<dbReference type="Gene3D" id="3.10.129.10">
    <property type="entry name" value="Hotdog Thioesterase"/>
    <property type="match status" value="1"/>
</dbReference>
<dbReference type="GO" id="GO:0047617">
    <property type="term" value="F:fatty acyl-CoA hydrolase activity"/>
    <property type="evidence" value="ECO:0007669"/>
    <property type="project" value="TreeGrafter"/>
</dbReference>
<dbReference type="InterPro" id="IPR008272">
    <property type="entry name" value="HB-CoA_thioesterase_AS"/>
</dbReference>
<dbReference type="PROSITE" id="PS01328">
    <property type="entry name" value="4HBCOA_THIOESTERASE"/>
    <property type="match status" value="1"/>
</dbReference>
<evidence type="ECO:0000256" key="2">
    <source>
        <dbReference type="ARBA" id="ARBA00022801"/>
    </source>
</evidence>
<dbReference type="InterPro" id="IPR050563">
    <property type="entry name" value="4-hydroxybenzoyl-CoA_TE"/>
</dbReference>
<name>A0A6J4MBL9_9BACT</name>
<accession>A0A6J4MBL9</accession>
<dbReference type="NCBIfam" id="TIGR00051">
    <property type="entry name" value="YbgC/FadM family acyl-CoA thioesterase"/>
    <property type="match status" value="1"/>
</dbReference>
<dbReference type="PANTHER" id="PTHR31793">
    <property type="entry name" value="4-HYDROXYBENZOYL-COA THIOESTERASE FAMILY MEMBER"/>
    <property type="match status" value="1"/>
</dbReference>
<dbReference type="SUPFAM" id="SSF54637">
    <property type="entry name" value="Thioesterase/thiol ester dehydrase-isomerase"/>
    <property type="match status" value="1"/>
</dbReference>
<protein>
    <submittedName>
        <fullName evidence="3">4-hydroxybenzoyl-CoA thioesterase family active site</fullName>
    </submittedName>
</protein>